<dbReference type="InterPro" id="IPR024096">
    <property type="entry name" value="NO_sig/Golgi_transp_ligand-bd"/>
</dbReference>
<dbReference type="SMART" id="SM00989">
    <property type="entry name" value="V4R"/>
    <property type="match status" value="1"/>
</dbReference>
<protein>
    <recommendedName>
        <fullName evidence="1">4-vinyl reductase 4VR domain-containing protein</fullName>
    </recommendedName>
</protein>
<reference evidence="3" key="1">
    <citation type="submission" date="2020-07" db="EMBL/GenBank/DDBJ databases">
        <title>Metabolic diversity and evolutionary history of the archaeal phylum ###Micrarchaeota### uncovered from a freshwater lake metagenome.</title>
        <authorList>
            <person name="Kadnikov V.V."/>
            <person name="Savvichev A.S."/>
            <person name="Mardanov A.V."/>
            <person name="Beletsky A.V."/>
            <person name="Chupakov A.V."/>
            <person name="Kokryatskaya N.M."/>
            <person name="Pimenov N.V."/>
            <person name="Ravin N.V."/>
        </authorList>
    </citation>
    <scope>NUCLEOTIDE SEQUENCE [LARGE SCALE GENOMIC DNA]</scope>
</reference>
<dbReference type="Gene3D" id="3.30.1380.20">
    <property type="entry name" value="Trafficking protein particle complex subunit 3"/>
    <property type="match status" value="1"/>
</dbReference>
<evidence type="ECO:0000313" key="2">
    <source>
        <dbReference type="EMBL" id="QLJ53263.1"/>
    </source>
</evidence>
<dbReference type="Proteomes" id="UP000510821">
    <property type="component" value="Chromosome"/>
</dbReference>
<dbReference type="InterPro" id="IPR004096">
    <property type="entry name" value="V4R"/>
</dbReference>
<feature type="domain" description="4-vinyl reductase 4VR" evidence="1">
    <location>
        <begin position="103"/>
        <end position="169"/>
    </location>
</feature>
<organism evidence="2 3">
    <name type="scientific">Fermentimicrarchaeum limneticum</name>
    <dbReference type="NCBI Taxonomy" id="2795018"/>
    <lineage>
        <taxon>Archaea</taxon>
        <taxon>Candidatus Micrarchaeota</taxon>
        <taxon>Candidatus Fermentimicrarchaeales</taxon>
        <taxon>Candidatus Fermentimicrarchaeaceae</taxon>
        <taxon>Candidatus Fermentimicrarchaeum</taxon>
    </lineage>
</organism>
<name>A0A7D6BQZ7_FERL1</name>
<dbReference type="EMBL" id="CP058998">
    <property type="protein sequence ID" value="QLJ53263.1"/>
    <property type="molecule type" value="Genomic_DNA"/>
</dbReference>
<sequence>MADYVQKKRKELFLFGEQLSVLDVRSFYYLKKELGRSVRNSNELLYDAGKDAVQKMQSSFVKFLGDSARVLMSDPENALNEFVEVLNYLGLGEISIPESGLKTIKFVVRHSAEAQEYVNLKERSKSPVCYALAGIFAGVCEGILQNPVECKETRCIACGEEVCEFVIPSGDDIILTRGGGDDRQGHKA</sequence>
<accession>A0A7D6BQZ7</accession>
<proteinExistence type="predicted"/>
<evidence type="ECO:0000313" key="3">
    <source>
        <dbReference type="Proteomes" id="UP000510821"/>
    </source>
</evidence>
<dbReference type="Pfam" id="PF02830">
    <property type="entry name" value="V4R"/>
    <property type="match status" value="1"/>
</dbReference>
<dbReference type="SUPFAM" id="SSF111126">
    <property type="entry name" value="Ligand-binding domain in the NO signalling and Golgi transport"/>
    <property type="match status" value="1"/>
</dbReference>
<dbReference type="KEGG" id="flt:Sv326_1088"/>
<gene>
    <name evidence="2" type="ORF">Sv326_1088</name>
</gene>
<dbReference type="PANTHER" id="PTHR35090">
    <property type="entry name" value="DNA-DIRECTED RNA POLYMERASE SUBUNIT I"/>
    <property type="match status" value="1"/>
</dbReference>
<dbReference type="AlphaFoldDB" id="A0A7D6BQZ7"/>
<evidence type="ECO:0000259" key="1">
    <source>
        <dbReference type="SMART" id="SM00989"/>
    </source>
</evidence>
<dbReference type="PANTHER" id="PTHR35090:SF1">
    <property type="entry name" value="SLR0144 PROTEIN"/>
    <property type="match status" value="1"/>
</dbReference>